<dbReference type="PANTHER" id="PTHR37423:SF2">
    <property type="entry name" value="MEMBRANE-BOUND LYTIC MUREIN TRANSGLYCOSYLASE C"/>
    <property type="match status" value="1"/>
</dbReference>
<gene>
    <name evidence="5" type="primary">mltD</name>
    <name evidence="5" type="ordered locus">CHU_0026</name>
</gene>
<dbReference type="InterPro" id="IPR000189">
    <property type="entry name" value="Transglyc_AS"/>
</dbReference>
<dbReference type="Gene3D" id="3.10.350.10">
    <property type="entry name" value="LysM domain"/>
    <property type="match status" value="2"/>
</dbReference>
<dbReference type="GO" id="GO:0016020">
    <property type="term" value="C:membrane"/>
    <property type="evidence" value="ECO:0007669"/>
    <property type="project" value="InterPro"/>
</dbReference>
<evidence type="ECO:0000256" key="3">
    <source>
        <dbReference type="SAM" id="SignalP"/>
    </source>
</evidence>
<dbReference type="PROSITE" id="PS00922">
    <property type="entry name" value="TRANSGLYCOSYLASE"/>
    <property type="match status" value="1"/>
</dbReference>
<dbReference type="InterPro" id="IPR036779">
    <property type="entry name" value="LysM_dom_sf"/>
</dbReference>
<evidence type="ECO:0000313" key="5">
    <source>
        <dbReference type="EMBL" id="ABG57320.1"/>
    </source>
</evidence>
<dbReference type="KEGG" id="chu:CHU_0026"/>
<dbReference type="Gene3D" id="1.10.530.10">
    <property type="match status" value="1"/>
</dbReference>
<feature type="domain" description="LysM" evidence="4">
    <location>
        <begin position="450"/>
        <end position="494"/>
    </location>
</feature>
<dbReference type="InterPro" id="IPR018392">
    <property type="entry name" value="LysM"/>
</dbReference>
<dbReference type="CDD" id="cd00118">
    <property type="entry name" value="LysM"/>
    <property type="match status" value="2"/>
</dbReference>
<proteinExistence type="inferred from homology"/>
<dbReference type="GO" id="GO:0000270">
    <property type="term" value="P:peptidoglycan metabolic process"/>
    <property type="evidence" value="ECO:0007669"/>
    <property type="project" value="InterPro"/>
</dbReference>
<dbReference type="PROSITE" id="PS51782">
    <property type="entry name" value="LYSM"/>
    <property type="match status" value="2"/>
</dbReference>
<evidence type="ECO:0000256" key="2">
    <source>
        <dbReference type="SAM" id="MobiDB-lite"/>
    </source>
</evidence>
<feature type="domain" description="LysM" evidence="4">
    <location>
        <begin position="376"/>
        <end position="419"/>
    </location>
</feature>
<keyword evidence="5" id="KW-0378">Hydrolase</keyword>
<comment type="similarity">
    <text evidence="1">Belongs to the transglycosylase Slt family.</text>
</comment>
<dbReference type="RefSeq" id="WP_011583436.1">
    <property type="nucleotide sequence ID" value="NC_008255.1"/>
</dbReference>
<dbReference type="EC" id="3.2.1.-" evidence="5"/>
<dbReference type="InterPro" id="IPR023346">
    <property type="entry name" value="Lysozyme-like_dom_sf"/>
</dbReference>
<feature type="chain" id="PRO_5027099449" evidence="3">
    <location>
        <begin position="29"/>
        <end position="495"/>
    </location>
</feature>
<dbReference type="Pfam" id="PF01476">
    <property type="entry name" value="LysM"/>
    <property type="match status" value="2"/>
</dbReference>
<dbReference type="SUPFAM" id="SSF54106">
    <property type="entry name" value="LysM domain"/>
    <property type="match status" value="2"/>
</dbReference>
<dbReference type="SUPFAM" id="SSF53955">
    <property type="entry name" value="Lysozyme-like"/>
    <property type="match status" value="1"/>
</dbReference>
<keyword evidence="3" id="KW-0732">Signal</keyword>
<dbReference type="AlphaFoldDB" id="A0A6N4SM44"/>
<evidence type="ECO:0000259" key="4">
    <source>
        <dbReference type="PROSITE" id="PS51782"/>
    </source>
</evidence>
<dbReference type="PANTHER" id="PTHR37423">
    <property type="entry name" value="SOLUBLE LYTIC MUREIN TRANSGLYCOSYLASE-RELATED"/>
    <property type="match status" value="1"/>
</dbReference>
<dbReference type="OrthoDB" id="9815002at2"/>
<evidence type="ECO:0000256" key="1">
    <source>
        <dbReference type="ARBA" id="ARBA00007734"/>
    </source>
</evidence>
<dbReference type="GO" id="GO:0008933">
    <property type="term" value="F:peptidoglycan lytic transglycosylase activity"/>
    <property type="evidence" value="ECO:0007669"/>
    <property type="project" value="InterPro"/>
</dbReference>
<dbReference type="CDD" id="cd16894">
    <property type="entry name" value="MltD-like"/>
    <property type="match status" value="1"/>
</dbReference>
<keyword evidence="6" id="KW-1185">Reference proteome</keyword>
<dbReference type="SMART" id="SM00257">
    <property type="entry name" value="LysM"/>
    <property type="match status" value="2"/>
</dbReference>
<name>A0A6N4SM44_CYTH3</name>
<feature type="signal peptide" evidence="3">
    <location>
        <begin position="1"/>
        <end position="28"/>
    </location>
</feature>
<keyword evidence="5" id="KW-0326">Glycosidase</keyword>
<evidence type="ECO:0000313" key="6">
    <source>
        <dbReference type="Proteomes" id="UP000001822"/>
    </source>
</evidence>
<dbReference type="EMBL" id="CP000383">
    <property type="protein sequence ID" value="ABG57320.1"/>
    <property type="molecule type" value="Genomic_DNA"/>
</dbReference>
<organism evidence="5 6">
    <name type="scientific">Cytophaga hutchinsonii (strain ATCC 33406 / DSM 1761 / CIP 103989 / NBRC 15051 / NCIMB 9469 / D465)</name>
    <dbReference type="NCBI Taxonomy" id="269798"/>
    <lineage>
        <taxon>Bacteria</taxon>
        <taxon>Pseudomonadati</taxon>
        <taxon>Bacteroidota</taxon>
        <taxon>Cytophagia</taxon>
        <taxon>Cytophagales</taxon>
        <taxon>Cytophagaceae</taxon>
        <taxon>Cytophaga</taxon>
    </lineage>
</organism>
<dbReference type="Proteomes" id="UP000001822">
    <property type="component" value="Chromosome"/>
</dbReference>
<reference evidence="5 6" key="1">
    <citation type="journal article" date="2007" name="Appl. Environ. Microbiol.">
        <title>Genome sequence of the cellulolytic gliding bacterium Cytophaga hutchinsonii.</title>
        <authorList>
            <person name="Xie G."/>
            <person name="Bruce D.C."/>
            <person name="Challacombe J.F."/>
            <person name="Chertkov O."/>
            <person name="Detter J.C."/>
            <person name="Gilna P."/>
            <person name="Han C.S."/>
            <person name="Lucas S."/>
            <person name="Misra M."/>
            <person name="Myers G.L."/>
            <person name="Richardson P."/>
            <person name="Tapia R."/>
            <person name="Thayer N."/>
            <person name="Thompson L.S."/>
            <person name="Brettin T.S."/>
            <person name="Henrissat B."/>
            <person name="Wilson D.B."/>
            <person name="McBride M.J."/>
        </authorList>
    </citation>
    <scope>NUCLEOTIDE SEQUENCE [LARGE SCALE GENOMIC DNA]</scope>
    <source>
        <strain evidence="6">ATCC 33406 / DSM 1761 / CIP 103989 / NBRC 15051 / NCIMB 9469 / D465</strain>
    </source>
</reference>
<dbReference type="Pfam" id="PF01464">
    <property type="entry name" value="SLT"/>
    <property type="match status" value="1"/>
</dbReference>
<sequence length="495" mass="55117">MKIRITSAYTGLAVLFSILFMGASPVCAQTDSINNKVFADTTSIVTSGDSTIIEAEIIDETVPKQAAQSSVDQVIEQRLKVLQNKVPLVYNAKIKGFIDYFSVRNARYAMIMERRKRIYFPMFEEILKSQGVPEEIKYLAIVESGLNAKAVSPAGAAGLWQFMTFTGKEFGLKQDDLLDERLDPEKATVAACRYLTVLYNTFKDWELALASYNCGPGNVRRAIRKSGYKETFWQIYDYLPKETRSYVPQFVALTYIMNHMGDHGIVADSIEYPIAFDTIFVNQYFDMFTFSDVLNICTDDMRKLNPALKKGVLSGAYPYKIRVPVDKMAQFYLNRIDILDACSKEVPRENVSSSPVRAVTSSSSSSSGAPASTQKVYYTVKNGDALGTIASKYHVTVTDIKRWNKLSSSTIRVGQRLIIYKKVSATASRISTSDTVKSPAASTVPKSAPSVYYVKNGDSLWTISQKFPGLTVEKIKKLNGLTSNSIKVGQKLILN</sequence>
<accession>A0A6N4SM44</accession>
<dbReference type="GO" id="GO:0016798">
    <property type="term" value="F:hydrolase activity, acting on glycosyl bonds"/>
    <property type="evidence" value="ECO:0007669"/>
    <property type="project" value="UniProtKB-KW"/>
</dbReference>
<dbReference type="InterPro" id="IPR008258">
    <property type="entry name" value="Transglycosylase_SLT_dom_1"/>
</dbReference>
<protein>
    <submittedName>
        <fullName evidence="5">Peptidoglycan-binding lytic transglycosylase</fullName>
        <ecNumber evidence="5">3.2.1.-</ecNumber>
    </submittedName>
</protein>
<feature type="region of interest" description="Disordered" evidence="2">
    <location>
        <begin position="352"/>
        <end position="371"/>
    </location>
</feature>